<organism evidence="1 2">
    <name type="scientific">Halomonas flagellata</name>
    <dbReference type="NCBI Taxonomy" id="2920385"/>
    <lineage>
        <taxon>Bacteria</taxon>
        <taxon>Pseudomonadati</taxon>
        <taxon>Pseudomonadota</taxon>
        <taxon>Gammaproteobacteria</taxon>
        <taxon>Oceanospirillales</taxon>
        <taxon>Halomonadaceae</taxon>
        <taxon>Halomonas</taxon>
    </lineage>
</organism>
<protein>
    <submittedName>
        <fullName evidence="1">Class I SAM-dependent methyltransferase</fullName>
    </submittedName>
</protein>
<keyword evidence="1" id="KW-0808">Transferase</keyword>
<keyword evidence="2" id="KW-1185">Reference proteome</keyword>
<dbReference type="Proteomes" id="UP001202117">
    <property type="component" value="Unassembled WGS sequence"/>
</dbReference>
<dbReference type="InterPro" id="IPR029063">
    <property type="entry name" value="SAM-dependent_MTases_sf"/>
</dbReference>
<name>A0ABS9S0J7_9GAMM</name>
<dbReference type="Gene3D" id="3.40.50.150">
    <property type="entry name" value="Vaccinia Virus protein VP39"/>
    <property type="match status" value="1"/>
</dbReference>
<evidence type="ECO:0000313" key="2">
    <source>
        <dbReference type="Proteomes" id="UP001202117"/>
    </source>
</evidence>
<proteinExistence type="predicted"/>
<keyword evidence="1" id="KW-0489">Methyltransferase</keyword>
<dbReference type="GO" id="GO:0032259">
    <property type="term" value="P:methylation"/>
    <property type="evidence" value="ECO:0007669"/>
    <property type="project" value="UniProtKB-KW"/>
</dbReference>
<gene>
    <name evidence="1" type="ORF">MKP05_20745</name>
</gene>
<dbReference type="GO" id="GO:0008168">
    <property type="term" value="F:methyltransferase activity"/>
    <property type="evidence" value="ECO:0007669"/>
    <property type="project" value="UniProtKB-KW"/>
</dbReference>
<evidence type="ECO:0000313" key="1">
    <source>
        <dbReference type="EMBL" id="MCH4565530.1"/>
    </source>
</evidence>
<reference evidence="1 2" key="1">
    <citation type="submission" date="2022-02" db="EMBL/GenBank/DDBJ databases">
        <title>Halomonas fukangensis sp. nov., a halophilic bacterium isolated from a bulk soil of Kalidium foliatum at Fukang.</title>
        <authorList>
            <person name="Huang Y."/>
        </authorList>
    </citation>
    <scope>NUCLEOTIDE SEQUENCE [LARGE SCALE GENOMIC DNA]</scope>
    <source>
        <strain evidence="1 2">EGI 63088</strain>
    </source>
</reference>
<dbReference type="EMBL" id="JAKVPY010000049">
    <property type="protein sequence ID" value="MCH4565530.1"/>
    <property type="molecule type" value="Genomic_DNA"/>
</dbReference>
<comment type="caution">
    <text evidence="1">The sequence shown here is derived from an EMBL/GenBank/DDBJ whole genome shotgun (WGS) entry which is preliminary data.</text>
</comment>
<sequence>MAYLIDFVKTNWNKLIMNTPVTAINPEDIPKSYYDFSKYNSKQRMLTYWYQLSMIHECHPRLVLEVGVGTGLVTAYLRHDGVHVATFDINSQLNPDHVGSILSLPEGLPLGLFDLVLCSRVLHHIPFGDMEKALCNLSALTKRYCLITLPVNDFRIYLMARITSSSISTLSLPLPLILKKVLVRMSGRGCDSGVWQINSSHETSENKVVGVIARRFHIIKMFRMPEDQSHMMFLLEKK</sequence>
<dbReference type="Pfam" id="PF13489">
    <property type="entry name" value="Methyltransf_23"/>
    <property type="match status" value="1"/>
</dbReference>
<accession>A0ABS9S0J7</accession>
<dbReference type="SUPFAM" id="SSF53335">
    <property type="entry name" value="S-adenosyl-L-methionine-dependent methyltransferases"/>
    <property type="match status" value="1"/>
</dbReference>
<dbReference type="RefSeq" id="WP_240570065.1">
    <property type="nucleotide sequence ID" value="NZ_JAKVPY010000049.1"/>
</dbReference>